<dbReference type="InterPro" id="IPR034291">
    <property type="entry name" value="TMP_synthase"/>
</dbReference>
<feature type="region of interest" description="Disordered" evidence="11">
    <location>
        <begin position="220"/>
        <end position="248"/>
    </location>
</feature>
<dbReference type="CDD" id="cd00564">
    <property type="entry name" value="TMP_TenI"/>
    <property type="match status" value="1"/>
</dbReference>
<dbReference type="InterPro" id="IPR013785">
    <property type="entry name" value="Aldolase_TIM"/>
</dbReference>
<dbReference type="GO" id="GO:0005737">
    <property type="term" value="C:cytoplasm"/>
    <property type="evidence" value="ECO:0007669"/>
    <property type="project" value="TreeGrafter"/>
</dbReference>
<evidence type="ECO:0000256" key="3">
    <source>
        <dbReference type="ARBA" id="ARBA00022679"/>
    </source>
</evidence>
<dbReference type="AlphaFoldDB" id="A0AAE3W1F0"/>
<evidence type="ECO:0000256" key="11">
    <source>
        <dbReference type="SAM" id="MobiDB-lite"/>
    </source>
</evidence>
<name>A0AAE3W1F0_9ACTN</name>
<feature type="binding site" evidence="10">
    <location>
        <begin position="146"/>
        <end position="148"/>
    </location>
    <ligand>
        <name>2-[(2R,5Z)-2-carboxy-4-methylthiazol-5(2H)-ylidene]ethyl phosphate</name>
        <dbReference type="ChEBI" id="CHEBI:62899"/>
    </ligand>
</feature>
<dbReference type="GO" id="GO:0000287">
    <property type="term" value="F:magnesium ion binding"/>
    <property type="evidence" value="ECO:0007669"/>
    <property type="project" value="UniProtKB-UniRule"/>
</dbReference>
<dbReference type="GO" id="GO:0009229">
    <property type="term" value="P:thiamine diphosphate biosynthetic process"/>
    <property type="evidence" value="ECO:0007669"/>
    <property type="project" value="UniProtKB-UniRule"/>
</dbReference>
<comment type="pathway">
    <text evidence="2 10">Cofactor biosynthesis; thiamine diphosphate biosynthesis; thiamine phosphate from 4-amino-2-methyl-5-diphosphomethylpyrimidine and 4-methyl-5-(2-phosphoethyl)-thiazole: step 1/1.</text>
</comment>
<organism evidence="13 14">
    <name type="scientific">Catenuloplanes indicus</name>
    <dbReference type="NCBI Taxonomy" id="137267"/>
    <lineage>
        <taxon>Bacteria</taxon>
        <taxon>Bacillati</taxon>
        <taxon>Actinomycetota</taxon>
        <taxon>Actinomycetes</taxon>
        <taxon>Micromonosporales</taxon>
        <taxon>Micromonosporaceae</taxon>
        <taxon>Catenuloplanes</taxon>
    </lineage>
</organism>
<dbReference type="Proteomes" id="UP001240236">
    <property type="component" value="Unassembled WGS sequence"/>
</dbReference>
<keyword evidence="3 10" id="KW-0808">Transferase</keyword>
<feature type="binding site" evidence="10">
    <location>
        <position position="81"/>
    </location>
    <ligand>
        <name>4-amino-2-methyl-5-(diphosphooxymethyl)pyrimidine</name>
        <dbReference type="ChEBI" id="CHEBI:57841"/>
    </ligand>
</feature>
<comment type="cofactor">
    <cofactor evidence="10">
        <name>Mg(2+)</name>
        <dbReference type="ChEBI" id="CHEBI:18420"/>
    </cofactor>
    <text evidence="10">Binds 1 Mg(2+) ion per subunit.</text>
</comment>
<evidence type="ECO:0000256" key="7">
    <source>
        <dbReference type="ARBA" id="ARBA00047334"/>
    </source>
</evidence>
<dbReference type="EC" id="2.5.1.3" evidence="10"/>
<keyword evidence="6 10" id="KW-0784">Thiamine biosynthesis</keyword>
<dbReference type="GO" id="GO:0004789">
    <property type="term" value="F:thiamine-phosphate diphosphorylase activity"/>
    <property type="evidence" value="ECO:0007669"/>
    <property type="project" value="UniProtKB-UniRule"/>
</dbReference>
<proteinExistence type="inferred from homology"/>
<dbReference type="InterPro" id="IPR022998">
    <property type="entry name" value="ThiamineP_synth_TenI"/>
</dbReference>
<feature type="binding site" evidence="10">
    <location>
        <position position="101"/>
    </location>
    <ligand>
        <name>Mg(2+)</name>
        <dbReference type="ChEBI" id="CHEBI:18420"/>
    </ligand>
</feature>
<protein>
    <recommendedName>
        <fullName evidence="10">Thiamine-phosphate synthase</fullName>
        <shortName evidence="10">TP synthase</shortName>
        <shortName evidence="10">TPS</shortName>
        <ecNumber evidence="10">2.5.1.3</ecNumber>
    </recommendedName>
    <alternativeName>
        <fullName evidence="10">Thiamine-phosphate pyrophosphorylase</fullName>
        <shortName evidence="10">TMP pyrophosphorylase</shortName>
        <shortName evidence="10">TMP-PPase</shortName>
    </alternativeName>
</protein>
<comment type="caution">
    <text evidence="13">The sequence shown here is derived from an EMBL/GenBank/DDBJ whole genome shotgun (WGS) entry which is preliminary data.</text>
</comment>
<dbReference type="Pfam" id="PF02581">
    <property type="entry name" value="TMP-TENI"/>
    <property type="match status" value="1"/>
</dbReference>
<dbReference type="Gene3D" id="3.20.20.70">
    <property type="entry name" value="Aldolase class I"/>
    <property type="match status" value="1"/>
</dbReference>
<evidence type="ECO:0000256" key="5">
    <source>
        <dbReference type="ARBA" id="ARBA00022842"/>
    </source>
</evidence>
<evidence type="ECO:0000313" key="14">
    <source>
        <dbReference type="Proteomes" id="UP001240236"/>
    </source>
</evidence>
<dbReference type="SUPFAM" id="SSF51391">
    <property type="entry name" value="Thiamin phosphate synthase"/>
    <property type="match status" value="1"/>
</dbReference>
<dbReference type="GO" id="GO:0009228">
    <property type="term" value="P:thiamine biosynthetic process"/>
    <property type="evidence" value="ECO:0007669"/>
    <property type="project" value="UniProtKB-KW"/>
</dbReference>
<keyword evidence="4 10" id="KW-0479">Metal-binding</keyword>
<evidence type="ECO:0000256" key="2">
    <source>
        <dbReference type="ARBA" id="ARBA00005165"/>
    </source>
</evidence>
<dbReference type="HAMAP" id="MF_00097">
    <property type="entry name" value="TMP_synthase"/>
    <property type="match status" value="1"/>
</dbReference>
<evidence type="ECO:0000256" key="6">
    <source>
        <dbReference type="ARBA" id="ARBA00022977"/>
    </source>
</evidence>
<feature type="binding site" evidence="10">
    <location>
        <begin position="48"/>
        <end position="52"/>
    </location>
    <ligand>
        <name>4-amino-2-methyl-5-(diphosphooxymethyl)pyrimidine</name>
        <dbReference type="ChEBI" id="CHEBI:57841"/>
    </ligand>
</feature>
<keyword evidence="14" id="KW-1185">Reference proteome</keyword>
<accession>A0AAE3W1F0</accession>
<feature type="domain" description="Thiamine phosphate synthase/TenI" evidence="12">
    <location>
        <begin position="9"/>
        <end position="200"/>
    </location>
</feature>
<evidence type="ECO:0000256" key="1">
    <source>
        <dbReference type="ARBA" id="ARBA00003814"/>
    </source>
</evidence>
<evidence type="ECO:0000256" key="10">
    <source>
        <dbReference type="HAMAP-Rule" id="MF_00097"/>
    </source>
</evidence>
<comment type="catalytic activity">
    <reaction evidence="7 10">
        <text>4-methyl-5-(2-phosphooxyethyl)-thiazole + 4-amino-2-methyl-5-(diphosphooxymethyl)pyrimidine + H(+) = thiamine phosphate + diphosphate</text>
        <dbReference type="Rhea" id="RHEA:22328"/>
        <dbReference type="ChEBI" id="CHEBI:15378"/>
        <dbReference type="ChEBI" id="CHEBI:33019"/>
        <dbReference type="ChEBI" id="CHEBI:37575"/>
        <dbReference type="ChEBI" id="CHEBI:57841"/>
        <dbReference type="ChEBI" id="CHEBI:58296"/>
        <dbReference type="EC" id="2.5.1.3"/>
    </reaction>
</comment>
<evidence type="ECO:0000313" key="13">
    <source>
        <dbReference type="EMBL" id="MDQ0367147.1"/>
    </source>
</evidence>
<feature type="binding site" evidence="10">
    <location>
        <position position="82"/>
    </location>
    <ligand>
        <name>Mg(2+)</name>
        <dbReference type="ChEBI" id="CHEBI:18420"/>
    </ligand>
</feature>
<dbReference type="PANTHER" id="PTHR20857:SF15">
    <property type="entry name" value="THIAMINE-PHOSPHATE SYNTHASE"/>
    <property type="match status" value="1"/>
</dbReference>
<evidence type="ECO:0000256" key="9">
    <source>
        <dbReference type="ARBA" id="ARBA00047883"/>
    </source>
</evidence>
<feature type="binding site" evidence="10">
    <location>
        <position position="177"/>
    </location>
    <ligand>
        <name>2-[(2R,5Z)-2-carboxy-4-methylthiazol-5(2H)-ylidene]ethyl phosphate</name>
        <dbReference type="ChEBI" id="CHEBI:62899"/>
    </ligand>
</feature>
<evidence type="ECO:0000256" key="8">
    <source>
        <dbReference type="ARBA" id="ARBA00047851"/>
    </source>
</evidence>
<comment type="function">
    <text evidence="1 10">Condenses 4-methyl-5-(beta-hydroxyethyl)thiazole monophosphate (THZ-P) and 2-methyl-4-amino-5-hydroxymethyl pyrimidine pyrophosphate (HMP-PP) to form thiamine monophosphate (TMP).</text>
</comment>
<dbReference type="PANTHER" id="PTHR20857">
    <property type="entry name" value="THIAMINE-PHOSPHATE PYROPHOSPHORYLASE"/>
    <property type="match status" value="1"/>
</dbReference>
<sequence length="248" mass="24520">MDATLGRLHLITDARPGRDPVGTVRAALAAHAAAGDAVRAATGPLVVQVRVEDDATDLDAYQLAVRVRELCAAAGATCLINDRLHVALAVGADGGHVGALDLPVAAARRVLGPGAILGATARTSGVGRAAIAGGASYLGVGPCYATSTKDGLPSPLGPAGLAAVTGAVPVPVVAIAGVTAARVAELLAAGAHGVAVVGAVSGAADPGRAVSELLRELARAAVDHDQRDRDQHGRDRQDDAEPARGGVR</sequence>
<evidence type="ECO:0000259" key="12">
    <source>
        <dbReference type="Pfam" id="PF02581"/>
    </source>
</evidence>
<comment type="catalytic activity">
    <reaction evidence="9 10">
        <text>2-[(2R,5Z)-2-carboxy-4-methylthiazol-5(2H)-ylidene]ethyl phosphate + 4-amino-2-methyl-5-(diphosphooxymethyl)pyrimidine + 2 H(+) = thiamine phosphate + CO2 + diphosphate</text>
        <dbReference type="Rhea" id="RHEA:47844"/>
        <dbReference type="ChEBI" id="CHEBI:15378"/>
        <dbReference type="ChEBI" id="CHEBI:16526"/>
        <dbReference type="ChEBI" id="CHEBI:33019"/>
        <dbReference type="ChEBI" id="CHEBI:37575"/>
        <dbReference type="ChEBI" id="CHEBI:57841"/>
        <dbReference type="ChEBI" id="CHEBI:62899"/>
        <dbReference type="EC" id="2.5.1.3"/>
    </reaction>
</comment>
<comment type="similarity">
    <text evidence="10">Belongs to the thiamine-phosphate synthase family.</text>
</comment>
<feature type="binding site" evidence="10">
    <location>
        <position position="120"/>
    </location>
    <ligand>
        <name>4-amino-2-methyl-5-(diphosphooxymethyl)pyrimidine</name>
        <dbReference type="ChEBI" id="CHEBI:57841"/>
    </ligand>
</feature>
<dbReference type="EMBL" id="JAUSUZ010000001">
    <property type="protein sequence ID" value="MDQ0367147.1"/>
    <property type="molecule type" value="Genomic_DNA"/>
</dbReference>
<reference evidence="13 14" key="1">
    <citation type="submission" date="2023-07" db="EMBL/GenBank/DDBJ databases">
        <title>Sequencing the genomes of 1000 actinobacteria strains.</title>
        <authorList>
            <person name="Klenk H.-P."/>
        </authorList>
    </citation>
    <scope>NUCLEOTIDE SEQUENCE [LARGE SCALE GENOMIC DNA]</scope>
    <source>
        <strain evidence="13 14">DSM 44709</strain>
    </source>
</reference>
<comment type="catalytic activity">
    <reaction evidence="8 10">
        <text>2-(2-carboxy-4-methylthiazol-5-yl)ethyl phosphate + 4-amino-2-methyl-5-(diphosphooxymethyl)pyrimidine + 2 H(+) = thiamine phosphate + CO2 + diphosphate</text>
        <dbReference type="Rhea" id="RHEA:47848"/>
        <dbReference type="ChEBI" id="CHEBI:15378"/>
        <dbReference type="ChEBI" id="CHEBI:16526"/>
        <dbReference type="ChEBI" id="CHEBI:33019"/>
        <dbReference type="ChEBI" id="CHEBI:37575"/>
        <dbReference type="ChEBI" id="CHEBI:57841"/>
        <dbReference type="ChEBI" id="CHEBI:62890"/>
        <dbReference type="EC" id="2.5.1.3"/>
    </reaction>
</comment>
<dbReference type="InterPro" id="IPR036206">
    <property type="entry name" value="ThiamineP_synth_sf"/>
</dbReference>
<feature type="compositionally biased region" description="Basic and acidic residues" evidence="11">
    <location>
        <begin position="220"/>
        <end position="242"/>
    </location>
</feature>
<evidence type="ECO:0000256" key="4">
    <source>
        <dbReference type="ARBA" id="ARBA00022723"/>
    </source>
</evidence>
<feature type="binding site" evidence="10">
    <location>
        <position position="149"/>
    </location>
    <ligand>
        <name>4-amino-2-methyl-5-(diphosphooxymethyl)pyrimidine</name>
        <dbReference type="ChEBI" id="CHEBI:57841"/>
    </ligand>
</feature>
<keyword evidence="5 10" id="KW-0460">Magnesium</keyword>
<comment type="caution">
    <text evidence="10">Lacks conserved residue(s) required for the propagation of feature annotation.</text>
</comment>
<gene>
    <name evidence="10" type="primary">thiE</name>
    <name evidence="13" type="ORF">J2S42_003816</name>
</gene>